<sequence>FVFADVKNCSLSESKPPIYQNYIHEDGKAILCMSNYLKDDDLYKFKSPNQIFWSDMLSVCCSCVASMHKYHFRDLETIWRIKV</sequence>
<feature type="non-terminal residue" evidence="1">
    <location>
        <position position="1"/>
    </location>
</feature>
<dbReference type="Proteomes" id="UP001302321">
    <property type="component" value="Unassembled WGS sequence"/>
</dbReference>
<reference evidence="1" key="2">
    <citation type="submission" date="2023-05" db="EMBL/GenBank/DDBJ databases">
        <authorList>
            <consortium name="Lawrence Berkeley National Laboratory"/>
            <person name="Steindorff A."/>
            <person name="Hensen N."/>
            <person name="Bonometti L."/>
            <person name="Westerberg I."/>
            <person name="Brannstrom I.O."/>
            <person name="Guillou S."/>
            <person name="Cros-Aarteil S."/>
            <person name="Calhoun S."/>
            <person name="Haridas S."/>
            <person name="Kuo A."/>
            <person name="Mondo S."/>
            <person name="Pangilinan J."/>
            <person name="Riley R."/>
            <person name="Labutti K."/>
            <person name="Andreopoulos B."/>
            <person name="Lipzen A."/>
            <person name="Chen C."/>
            <person name="Yanf M."/>
            <person name="Daum C."/>
            <person name="Ng V."/>
            <person name="Clum A."/>
            <person name="Ohm R."/>
            <person name="Martin F."/>
            <person name="Silar P."/>
            <person name="Natvig D."/>
            <person name="Lalanne C."/>
            <person name="Gautier V."/>
            <person name="Ament-Velasquez S.L."/>
            <person name="Kruys A."/>
            <person name="Hutchinson M.I."/>
            <person name="Powell A.J."/>
            <person name="Barry K."/>
            <person name="Miller A.N."/>
            <person name="Grigoriev I.V."/>
            <person name="Debuchy R."/>
            <person name="Gladieux P."/>
            <person name="Thoren M.H."/>
            <person name="Johannesson H."/>
        </authorList>
    </citation>
    <scope>NUCLEOTIDE SEQUENCE</scope>
    <source>
        <strain evidence="1">CBS 892.96</strain>
    </source>
</reference>
<dbReference type="AlphaFoldDB" id="A0AAN6WHQ8"/>
<feature type="non-terminal residue" evidence="1">
    <location>
        <position position="83"/>
    </location>
</feature>
<proteinExistence type="predicted"/>
<evidence type="ECO:0000313" key="2">
    <source>
        <dbReference type="Proteomes" id="UP001302321"/>
    </source>
</evidence>
<evidence type="ECO:0000313" key="1">
    <source>
        <dbReference type="EMBL" id="KAK4180347.1"/>
    </source>
</evidence>
<keyword evidence="2" id="KW-1185">Reference proteome</keyword>
<organism evidence="1 2">
    <name type="scientific">Triangularia setosa</name>
    <dbReference type="NCBI Taxonomy" id="2587417"/>
    <lineage>
        <taxon>Eukaryota</taxon>
        <taxon>Fungi</taxon>
        <taxon>Dikarya</taxon>
        <taxon>Ascomycota</taxon>
        <taxon>Pezizomycotina</taxon>
        <taxon>Sordariomycetes</taxon>
        <taxon>Sordariomycetidae</taxon>
        <taxon>Sordariales</taxon>
        <taxon>Podosporaceae</taxon>
        <taxon>Triangularia</taxon>
    </lineage>
</organism>
<reference evidence="1" key="1">
    <citation type="journal article" date="2023" name="Mol. Phylogenet. Evol.">
        <title>Genome-scale phylogeny and comparative genomics of the fungal order Sordariales.</title>
        <authorList>
            <person name="Hensen N."/>
            <person name="Bonometti L."/>
            <person name="Westerberg I."/>
            <person name="Brannstrom I.O."/>
            <person name="Guillou S."/>
            <person name="Cros-Aarteil S."/>
            <person name="Calhoun S."/>
            <person name="Haridas S."/>
            <person name="Kuo A."/>
            <person name="Mondo S."/>
            <person name="Pangilinan J."/>
            <person name="Riley R."/>
            <person name="LaButti K."/>
            <person name="Andreopoulos B."/>
            <person name="Lipzen A."/>
            <person name="Chen C."/>
            <person name="Yan M."/>
            <person name="Daum C."/>
            <person name="Ng V."/>
            <person name="Clum A."/>
            <person name="Steindorff A."/>
            <person name="Ohm R.A."/>
            <person name="Martin F."/>
            <person name="Silar P."/>
            <person name="Natvig D.O."/>
            <person name="Lalanne C."/>
            <person name="Gautier V."/>
            <person name="Ament-Velasquez S.L."/>
            <person name="Kruys A."/>
            <person name="Hutchinson M.I."/>
            <person name="Powell A.J."/>
            <person name="Barry K."/>
            <person name="Miller A.N."/>
            <person name="Grigoriev I.V."/>
            <person name="Debuchy R."/>
            <person name="Gladieux P."/>
            <person name="Hiltunen Thoren M."/>
            <person name="Johannesson H."/>
        </authorList>
    </citation>
    <scope>NUCLEOTIDE SEQUENCE</scope>
    <source>
        <strain evidence="1">CBS 892.96</strain>
    </source>
</reference>
<name>A0AAN6WHQ8_9PEZI</name>
<accession>A0AAN6WHQ8</accession>
<dbReference type="EMBL" id="MU866100">
    <property type="protein sequence ID" value="KAK4180347.1"/>
    <property type="molecule type" value="Genomic_DNA"/>
</dbReference>
<protein>
    <submittedName>
        <fullName evidence="1">Uncharacterized protein</fullName>
    </submittedName>
</protein>
<gene>
    <name evidence="1" type="ORF">QBC36DRAFT_172784</name>
</gene>
<comment type="caution">
    <text evidence="1">The sequence shown here is derived from an EMBL/GenBank/DDBJ whole genome shotgun (WGS) entry which is preliminary data.</text>
</comment>